<proteinExistence type="predicted"/>
<dbReference type="PANTHER" id="PTHR10083">
    <property type="entry name" value="KUNITZ-TYPE PROTEASE INHIBITOR-RELATED"/>
    <property type="match status" value="1"/>
</dbReference>
<feature type="region of interest" description="Disordered" evidence="1">
    <location>
        <begin position="105"/>
        <end position="126"/>
    </location>
</feature>
<evidence type="ECO:0000313" key="3">
    <source>
        <dbReference type="EMBL" id="KAA0197885.1"/>
    </source>
</evidence>
<organism evidence="3 4">
    <name type="scientific">Fasciolopsis buskii</name>
    <dbReference type="NCBI Taxonomy" id="27845"/>
    <lineage>
        <taxon>Eukaryota</taxon>
        <taxon>Metazoa</taxon>
        <taxon>Spiralia</taxon>
        <taxon>Lophotrochozoa</taxon>
        <taxon>Platyhelminthes</taxon>
        <taxon>Trematoda</taxon>
        <taxon>Digenea</taxon>
        <taxon>Plagiorchiida</taxon>
        <taxon>Echinostomata</taxon>
        <taxon>Echinostomatoidea</taxon>
        <taxon>Fasciolidae</taxon>
        <taxon>Fasciolopsis</taxon>
    </lineage>
</organism>
<dbReference type="SUPFAM" id="SSF57362">
    <property type="entry name" value="BPTI-like"/>
    <property type="match status" value="2"/>
</dbReference>
<feature type="compositionally biased region" description="Low complexity" evidence="1">
    <location>
        <begin position="110"/>
        <end position="126"/>
    </location>
</feature>
<accession>A0A8E0S2X1</accession>
<comment type="caution">
    <text evidence="3">The sequence shown here is derived from an EMBL/GenBank/DDBJ whole genome shotgun (WGS) entry which is preliminary data.</text>
</comment>
<keyword evidence="4" id="KW-1185">Reference proteome</keyword>
<dbReference type="EMBL" id="LUCM01002098">
    <property type="protein sequence ID" value="KAA0197885.1"/>
    <property type="molecule type" value="Genomic_DNA"/>
</dbReference>
<sequence>YLVYEGKHIVKPVYFKRQPTILYASAGFGNPQNYPPSGSSTRFRVFTGPEEREHRQAKTVHPIPPSFVRGARLHALSSLFTDRILTKPKRWAISTVYNPTEHIPVDRESSTSYPTTTTSTEPTARTTRATETTNAMQSTTNENYISYGEESRWMSNKPNLSEVNQTIRRLRNRGGEEAYTVQLSTEGPTYPDYPESTVPDYLIRQNYLPAKEDDNDQLTQFEMEGYRPVVEPEVHEPMRPVQHSPAPWAYRDVHRFGPPRHPTCSQPLNRGVGPDEVSSWYFDNQLNVCRWFGYRGYGGNANRFYSRISCESLCIRDVENLCDTVKCSWPGTHCSLVGDQTCKRTEEMYGRDWQMRCPPDQPVCLSRRGTRIAPDIDFKDIPRECFQRKDPGPCERKNPAVMFYYDRERNDCMTFYYHNCGGNDNRFETKSDCMSHCSP</sequence>
<feature type="domain" description="BPTI/Kunitz inhibitor" evidence="2">
    <location>
        <begin position="264"/>
        <end position="314"/>
    </location>
</feature>
<dbReference type="CDD" id="cd22593">
    <property type="entry name" value="Kunitz_conkunitzin"/>
    <property type="match status" value="1"/>
</dbReference>
<dbReference type="InterPro" id="IPR050098">
    <property type="entry name" value="TFPI/VKTCI-like"/>
</dbReference>
<name>A0A8E0S2X1_9TREM</name>
<dbReference type="CDD" id="cd00109">
    <property type="entry name" value="Kunitz-type"/>
    <property type="match status" value="1"/>
</dbReference>
<dbReference type="AlphaFoldDB" id="A0A8E0S2X1"/>
<dbReference type="InterPro" id="IPR036880">
    <property type="entry name" value="Kunitz_BPTI_sf"/>
</dbReference>
<feature type="non-terminal residue" evidence="3">
    <location>
        <position position="439"/>
    </location>
</feature>
<dbReference type="Gene3D" id="4.10.410.10">
    <property type="entry name" value="Pancreatic trypsin inhibitor Kunitz domain"/>
    <property type="match status" value="2"/>
</dbReference>
<reference evidence="3" key="1">
    <citation type="submission" date="2019-05" db="EMBL/GenBank/DDBJ databases">
        <title>Annotation for the trematode Fasciolopsis buski.</title>
        <authorList>
            <person name="Choi Y.-J."/>
        </authorList>
    </citation>
    <scope>NUCLEOTIDE SEQUENCE</scope>
    <source>
        <strain evidence="3">HT</strain>
        <tissue evidence="3">Whole worm</tissue>
    </source>
</reference>
<dbReference type="GO" id="GO:0004867">
    <property type="term" value="F:serine-type endopeptidase inhibitor activity"/>
    <property type="evidence" value="ECO:0007669"/>
    <property type="project" value="InterPro"/>
</dbReference>
<dbReference type="InterPro" id="IPR002223">
    <property type="entry name" value="Kunitz_BPTI"/>
</dbReference>
<evidence type="ECO:0000313" key="4">
    <source>
        <dbReference type="Proteomes" id="UP000728185"/>
    </source>
</evidence>
<feature type="domain" description="BPTI/Kunitz inhibitor" evidence="2">
    <location>
        <begin position="385"/>
        <end position="437"/>
    </location>
</feature>
<protein>
    <submittedName>
        <fullName evidence="3">Putative kunitz-type protease inhibitor</fullName>
    </submittedName>
</protein>
<dbReference type="PROSITE" id="PS50279">
    <property type="entry name" value="BPTI_KUNITZ_2"/>
    <property type="match status" value="2"/>
</dbReference>
<dbReference type="SMART" id="SM00131">
    <property type="entry name" value="KU"/>
    <property type="match status" value="2"/>
</dbReference>
<dbReference type="PRINTS" id="PR00759">
    <property type="entry name" value="BASICPTASE"/>
</dbReference>
<evidence type="ECO:0000259" key="2">
    <source>
        <dbReference type="PROSITE" id="PS50279"/>
    </source>
</evidence>
<evidence type="ECO:0000256" key="1">
    <source>
        <dbReference type="SAM" id="MobiDB-lite"/>
    </source>
</evidence>
<gene>
    <name evidence="3" type="ORF">FBUS_00045</name>
</gene>
<dbReference type="Pfam" id="PF00014">
    <property type="entry name" value="Kunitz_BPTI"/>
    <property type="match status" value="2"/>
</dbReference>
<dbReference type="Proteomes" id="UP000728185">
    <property type="component" value="Unassembled WGS sequence"/>
</dbReference>
<dbReference type="OrthoDB" id="4473401at2759"/>